<dbReference type="Pfam" id="PF18962">
    <property type="entry name" value="Por_Secre_tail"/>
    <property type="match status" value="1"/>
</dbReference>
<evidence type="ECO:0000313" key="2">
    <source>
        <dbReference type="EMBL" id="GAA4458552.1"/>
    </source>
</evidence>
<feature type="domain" description="Secretion system C-terminal sorting" evidence="1">
    <location>
        <begin position="445"/>
        <end position="510"/>
    </location>
</feature>
<comment type="caution">
    <text evidence="2">The sequence shown here is derived from an EMBL/GenBank/DDBJ whole genome shotgun (WGS) entry which is preliminary data.</text>
</comment>
<dbReference type="NCBIfam" id="TIGR04183">
    <property type="entry name" value="Por_Secre_tail"/>
    <property type="match status" value="1"/>
</dbReference>
<keyword evidence="3" id="KW-1185">Reference proteome</keyword>
<evidence type="ECO:0000313" key="3">
    <source>
        <dbReference type="Proteomes" id="UP001501410"/>
    </source>
</evidence>
<dbReference type="InterPro" id="IPR009003">
    <property type="entry name" value="Peptidase_S1_PA"/>
</dbReference>
<proteinExistence type="predicted"/>
<evidence type="ECO:0000259" key="1">
    <source>
        <dbReference type="Pfam" id="PF18962"/>
    </source>
</evidence>
<dbReference type="EMBL" id="BAABEZ010000024">
    <property type="protein sequence ID" value="GAA4458552.1"/>
    <property type="molecule type" value="Genomic_DNA"/>
</dbReference>
<accession>A0ABP8N0U5</accession>
<reference evidence="3" key="1">
    <citation type="journal article" date="2019" name="Int. J. Syst. Evol. Microbiol.">
        <title>The Global Catalogue of Microorganisms (GCM) 10K type strain sequencing project: providing services to taxonomists for standard genome sequencing and annotation.</title>
        <authorList>
            <consortium name="The Broad Institute Genomics Platform"/>
            <consortium name="The Broad Institute Genome Sequencing Center for Infectious Disease"/>
            <person name="Wu L."/>
            <person name="Ma J."/>
        </authorList>
    </citation>
    <scope>NUCLEOTIDE SEQUENCE [LARGE SCALE GENOMIC DNA]</scope>
    <source>
        <strain evidence="3">JCM 31921</strain>
    </source>
</reference>
<name>A0ABP8N0U5_9BACT</name>
<dbReference type="InterPro" id="IPR026444">
    <property type="entry name" value="Secre_tail"/>
</dbReference>
<gene>
    <name evidence="2" type="ORF">GCM10023092_27020</name>
</gene>
<sequence>MLVLHGRSVFAQLPPYYMSPRSWPDLFTFYEDNNANMPAGSDLVSKSVIFIHGINPDLPNPDGDASSTAFVIRTFRDDDLVCVCMTGHQAKIFNGRQTPTVPSDIEIKNQISMNYKARDVVSATDGEHRVGPHEAVTSYLDEMQLVAYFGDPINLGTGNDAALFLVDKRKLPLASFGALGYGFRVVSPSATQKYFTIGHPWGYPQRLSDSLFYDDDDNNWMDFSTRKPYCVGRGSSGSPLIRSGSVMVDGILSTSVNGVEIDDVSIDGRLRGYLYSTDVRFTRMAILAPAIKQHCWKNVSEAQMTTSLVYTQSVEVSNPAASLRNTNQSITSATGISGSSAAFTETALNGKKITRLTANNCTFGSFALPVAYPGTTATPWRVVVSANQVDVNAGFSYAASGISEMDLTTIETYTRSATSRLADAAADTASNSSDGNSGVVSGFKLFPNPSPDGIFFLELPAAEKDVVYTGSIMSADGKLVQELNHMQGGTKTSFNLSQQPRGMYLLSVYAPGGVKVFTMKITLQ</sequence>
<protein>
    <recommendedName>
        <fullName evidence="1">Secretion system C-terminal sorting domain-containing protein</fullName>
    </recommendedName>
</protein>
<dbReference type="Proteomes" id="UP001501410">
    <property type="component" value="Unassembled WGS sequence"/>
</dbReference>
<organism evidence="2 3">
    <name type="scientific">Rurimicrobium arvi</name>
    <dbReference type="NCBI Taxonomy" id="2049916"/>
    <lineage>
        <taxon>Bacteria</taxon>
        <taxon>Pseudomonadati</taxon>
        <taxon>Bacteroidota</taxon>
        <taxon>Chitinophagia</taxon>
        <taxon>Chitinophagales</taxon>
        <taxon>Chitinophagaceae</taxon>
        <taxon>Rurimicrobium</taxon>
    </lineage>
</organism>
<dbReference type="SUPFAM" id="SSF50494">
    <property type="entry name" value="Trypsin-like serine proteases"/>
    <property type="match status" value="1"/>
</dbReference>